<proteinExistence type="predicted"/>
<dbReference type="Pfam" id="PF00856">
    <property type="entry name" value="SET"/>
    <property type="match status" value="2"/>
</dbReference>
<evidence type="ECO:0000259" key="13">
    <source>
        <dbReference type="PROSITE" id="PS50868"/>
    </source>
</evidence>
<feature type="domain" description="AWS" evidence="14">
    <location>
        <begin position="582"/>
        <end position="629"/>
    </location>
</feature>
<dbReference type="PROSITE" id="PS50868">
    <property type="entry name" value="POST_SET"/>
    <property type="match status" value="2"/>
</dbReference>
<accession>A0A2U1PDC3</accession>
<evidence type="ECO:0000313" key="16">
    <source>
        <dbReference type="Proteomes" id="UP000245207"/>
    </source>
</evidence>
<dbReference type="SMART" id="SM00570">
    <property type="entry name" value="AWS"/>
    <property type="match status" value="2"/>
</dbReference>
<dbReference type="GO" id="GO:0032259">
    <property type="term" value="P:methylation"/>
    <property type="evidence" value="ECO:0007669"/>
    <property type="project" value="UniProtKB-KW"/>
</dbReference>
<evidence type="ECO:0000256" key="1">
    <source>
        <dbReference type="ARBA" id="ARBA00004123"/>
    </source>
</evidence>
<evidence type="ECO:0000313" key="15">
    <source>
        <dbReference type="EMBL" id="PWA83762.1"/>
    </source>
</evidence>
<evidence type="ECO:0000259" key="12">
    <source>
        <dbReference type="PROSITE" id="PS50280"/>
    </source>
</evidence>
<name>A0A2U1PDC3_ARTAN</name>
<comment type="caution">
    <text evidence="15">The sequence shown here is derived from an EMBL/GenBank/DDBJ whole genome shotgun (WGS) entry which is preliminary data.</text>
</comment>
<feature type="domain" description="AWS" evidence="14">
    <location>
        <begin position="333"/>
        <end position="380"/>
    </location>
</feature>
<protein>
    <submittedName>
        <fullName evidence="15">SET domain group 4</fullName>
    </submittedName>
</protein>
<dbReference type="SUPFAM" id="SSF82199">
    <property type="entry name" value="SET domain"/>
    <property type="match status" value="2"/>
</dbReference>
<dbReference type="InterPro" id="IPR025787">
    <property type="entry name" value="Hist-Lys_N-MeTrfase_SET2_plant"/>
</dbReference>
<feature type="domain" description="SET" evidence="12">
    <location>
        <begin position="629"/>
        <end position="746"/>
    </location>
</feature>
<gene>
    <name evidence="15" type="ORF">CTI12_AA164830</name>
</gene>
<dbReference type="STRING" id="35608.A0A2U1PDC3"/>
<dbReference type="AlphaFoldDB" id="A0A2U1PDC3"/>
<evidence type="ECO:0000256" key="4">
    <source>
        <dbReference type="ARBA" id="ARBA00022603"/>
    </source>
</evidence>
<keyword evidence="7" id="KW-0479">Metal-binding</keyword>
<evidence type="ECO:0000259" key="14">
    <source>
        <dbReference type="PROSITE" id="PS51215"/>
    </source>
</evidence>
<evidence type="ECO:0000256" key="10">
    <source>
        <dbReference type="ARBA" id="ARBA00023242"/>
    </source>
</evidence>
<dbReference type="GO" id="GO:0005694">
    <property type="term" value="C:chromosome"/>
    <property type="evidence" value="ECO:0007669"/>
    <property type="project" value="UniProtKB-SubCell"/>
</dbReference>
<keyword evidence="5" id="KW-0808">Transferase</keyword>
<dbReference type="GO" id="GO:0008270">
    <property type="term" value="F:zinc ion binding"/>
    <property type="evidence" value="ECO:0007669"/>
    <property type="project" value="UniProtKB-KW"/>
</dbReference>
<evidence type="ECO:0000256" key="8">
    <source>
        <dbReference type="ARBA" id="ARBA00022771"/>
    </source>
</evidence>
<organism evidence="15 16">
    <name type="scientific">Artemisia annua</name>
    <name type="common">Sweet wormwood</name>
    <dbReference type="NCBI Taxonomy" id="35608"/>
    <lineage>
        <taxon>Eukaryota</taxon>
        <taxon>Viridiplantae</taxon>
        <taxon>Streptophyta</taxon>
        <taxon>Embryophyta</taxon>
        <taxon>Tracheophyta</taxon>
        <taxon>Spermatophyta</taxon>
        <taxon>Magnoliopsida</taxon>
        <taxon>eudicotyledons</taxon>
        <taxon>Gunneridae</taxon>
        <taxon>Pentapetalae</taxon>
        <taxon>asterids</taxon>
        <taxon>campanulids</taxon>
        <taxon>Asterales</taxon>
        <taxon>Asteraceae</taxon>
        <taxon>Asteroideae</taxon>
        <taxon>Anthemideae</taxon>
        <taxon>Artemisiinae</taxon>
        <taxon>Artemisia</taxon>
    </lineage>
</organism>
<keyword evidence="6" id="KW-0949">S-adenosyl-L-methionine</keyword>
<keyword evidence="16" id="KW-1185">Reference proteome</keyword>
<dbReference type="GO" id="GO:0005634">
    <property type="term" value="C:nucleus"/>
    <property type="evidence" value="ECO:0007669"/>
    <property type="project" value="UniProtKB-SubCell"/>
</dbReference>
<feature type="domain" description="Post-SET" evidence="13">
    <location>
        <begin position="503"/>
        <end position="519"/>
    </location>
</feature>
<evidence type="ECO:0000256" key="5">
    <source>
        <dbReference type="ARBA" id="ARBA00022679"/>
    </source>
</evidence>
<feature type="domain" description="Post-SET" evidence="13">
    <location>
        <begin position="752"/>
        <end position="768"/>
    </location>
</feature>
<evidence type="ECO:0000256" key="3">
    <source>
        <dbReference type="ARBA" id="ARBA00022454"/>
    </source>
</evidence>
<keyword evidence="10" id="KW-0539">Nucleus</keyword>
<evidence type="ECO:0000256" key="7">
    <source>
        <dbReference type="ARBA" id="ARBA00022723"/>
    </source>
</evidence>
<dbReference type="SMART" id="SM00508">
    <property type="entry name" value="PostSET"/>
    <property type="match status" value="2"/>
</dbReference>
<reference evidence="15 16" key="1">
    <citation type="journal article" date="2018" name="Mol. Plant">
        <title>The genome of Artemisia annua provides insight into the evolution of Asteraceae family and artemisinin biosynthesis.</title>
        <authorList>
            <person name="Shen Q."/>
            <person name="Zhang L."/>
            <person name="Liao Z."/>
            <person name="Wang S."/>
            <person name="Yan T."/>
            <person name="Shi P."/>
            <person name="Liu M."/>
            <person name="Fu X."/>
            <person name="Pan Q."/>
            <person name="Wang Y."/>
            <person name="Lv Z."/>
            <person name="Lu X."/>
            <person name="Zhang F."/>
            <person name="Jiang W."/>
            <person name="Ma Y."/>
            <person name="Chen M."/>
            <person name="Hao X."/>
            <person name="Li L."/>
            <person name="Tang Y."/>
            <person name="Lv G."/>
            <person name="Zhou Y."/>
            <person name="Sun X."/>
            <person name="Brodelius P.E."/>
            <person name="Rose J.K.C."/>
            <person name="Tang K."/>
        </authorList>
    </citation>
    <scope>NUCLEOTIDE SEQUENCE [LARGE SCALE GENOMIC DNA]</scope>
    <source>
        <strain evidence="16">cv. Huhao1</strain>
        <tissue evidence="15">Leaf</tissue>
    </source>
</reference>
<dbReference type="InterPro" id="IPR013083">
    <property type="entry name" value="Znf_RING/FYVE/PHD"/>
</dbReference>
<dbReference type="InterPro" id="IPR001965">
    <property type="entry name" value="Znf_PHD"/>
</dbReference>
<dbReference type="Gene3D" id="3.30.40.10">
    <property type="entry name" value="Zinc/RING finger domain, C3HC4 (zinc finger)"/>
    <property type="match status" value="1"/>
</dbReference>
<dbReference type="PROSITE" id="PS51215">
    <property type="entry name" value="AWS"/>
    <property type="match status" value="2"/>
</dbReference>
<evidence type="ECO:0000256" key="9">
    <source>
        <dbReference type="ARBA" id="ARBA00022833"/>
    </source>
</evidence>
<dbReference type="InterPro" id="IPR047893">
    <property type="entry name" value="ASHR3-like_SET"/>
</dbReference>
<keyword evidence="4" id="KW-0489">Methyltransferase</keyword>
<feature type="domain" description="SET" evidence="12">
    <location>
        <begin position="380"/>
        <end position="497"/>
    </location>
</feature>
<dbReference type="InterPro" id="IPR001214">
    <property type="entry name" value="SET_dom"/>
</dbReference>
<dbReference type="PANTHER" id="PTHR22884">
    <property type="entry name" value="SET DOMAIN PROTEINS"/>
    <property type="match status" value="1"/>
</dbReference>
<dbReference type="Gene3D" id="2.170.270.10">
    <property type="entry name" value="SET domain"/>
    <property type="match status" value="2"/>
</dbReference>
<dbReference type="CDD" id="cd19175">
    <property type="entry name" value="SET_ASHR3-like"/>
    <property type="match status" value="2"/>
</dbReference>
<dbReference type="EMBL" id="PKPP01001309">
    <property type="protein sequence ID" value="PWA83762.1"/>
    <property type="molecule type" value="Genomic_DNA"/>
</dbReference>
<dbReference type="PROSITE" id="PS50280">
    <property type="entry name" value="SET"/>
    <property type="match status" value="2"/>
</dbReference>
<dbReference type="InterPro" id="IPR006560">
    <property type="entry name" value="AWS_dom"/>
</dbReference>
<keyword evidence="9" id="KW-0862">Zinc</keyword>
<feature type="region of interest" description="Disordered" evidence="11">
    <location>
        <begin position="32"/>
        <end position="58"/>
    </location>
</feature>
<dbReference type="OrthoDB" id="422362at2759"/>
<dbReference type="SMART" id="SM00317">
    <property type="entry name" value="SET"/>
    <property type="match status" value="2"/>
</dbReference>
<sequence length="801" mass="92176">MSELGTLWLIIFYFEEVLEETRRGEKEALGVEETRRREKEALGVEETRRGEKEALGVEETRRGDKEALRVEETRRGDKEAVRVEETKLFLPFLVGAPKLICSWIASEESGNGHQSPKMNRREREMRVAVRKEMRDKSLDCYVSELRGKEALLVRCSGSESCFFRFSLALRNWVSIELLSSVICVCLYNLEAECFVCESVIYPGEEVPCAVRDCKGSYHLRCARDKLGYSPSSKAFKCPQHVCFVCNKKYYLWRCSRCHLASHEKCFAYPEYVQPSNDIPWQMVCWRHDNNWPPLKEVFCRLPLPYVAEEFKIDLTLRDTVENKPEPPSYLHIRRNMTTGCNDCSSSNCSEDCLCRSQSISCSKACRCSERCTNKPFRKEKKIKIVSTELCGWGVEAAESIKKGEFIIEYVGEVISDALCEQRLWDMKNKGIKNFYMCEIRKDFTIDATFKGNASRFLNHSCGPNCNLEKWHVDGETRVGVFAARSIEAGEPLTYDYRFVQFGPEVKCHCGASTCQGYLEYVQPSNDIPWQMVCWRHDNNWPPLKEVFCRLPLPYVAEEFKIDLTLRDTVENKPEPPSYLHIRRNMTTGCNDCSSSNCSEDCLCRSQSISCSKACRCSERCTNKPFRKEKKIKIVSTELCGWGVEAAESIKKGEFIIEYVGEVISDALCEQRLWDMKNKGIKNFYMCEIRKDFTIDATFKGNASRFLNHSCGPNCNLEKWHVDGETRVGVFAARSIEAGEPLTYDYRFVQFGPEVKCHCGASTCQGYLGTKKKIPKFELPELLNWGDKRRRTPTATLRMIRS</sequence>
<dbReference type="GO" id="GO:0042054">
    <property type="term" value="F:histone methyltransferase activity"/>
    <property type="evidence" value="ECO:0007669"/>
    <property type="project" value="InterPro"/>
</dbReference>
<dbReference type="InterPro" id="IPR003616">
    <property type="entry name" value="Post-SET_dom"/>
</dbReference>
<keyword evidence="3" id="KW-0158">Chromosome</keyword>
<dbReference type="InterPro" id="IPR046341">
    <property type="entry name" value="SET_dom_sf"/>
</dbReference>
<dbReference type="FunFam" id="2.170.270.10:FF:000043">
    <property type="entry name" value="Histone-lysine N-methyltransferase"/>
    <property type="match status" value="2"/>
</dbReference>
<evidence type="ECO:0000256" key="11">
    <source>
        <dbReference type="SAM" id="MobiDB-lite"/>
    </source>
</evidence>
<dbReference type="InterPro" id="IPR050777">
    <property type="entry name" value="SET2_Histone-Lys_MeTrsfase"/>
</dbReference>
<keyword evidence="8" id="KW-0863">Zinc-finger</keyword>
<comment type="subcellular location">
    <subcellularLocation>
        <location evidence="2">Chromosome</location>
    </subcellularLocation>
    <subcellularLocation>
        <location evidence="1">Nucleus</location>
    </subcellularLocation>
</comment>
<dbReference type="Proteomes" id="UP000245207">
    <property type="component" value="Unassembled WGS sequence"/>
</dbReference>
<evidence type="ECO:0000256" key="2">
    <source>
        <dbReference type="ARBA" id="ARBA00004286"/>
    </source>
</evidence>
<dbReference type="SMART" id="SM00249">
    <property type="entry name" value="PHD"/>
    <property type="match status" value="1"/>
</dbReference>
<dbReference type="PROSITE" id="PS51578">
    <property type="entry name" value="SAM_MT43_SET2_2"/>
    <property type="match status" value="2"/>
</dbReference>
<evidence type="ECO:0000256" key="6">
    <source>
        <dbReference type="ARBA" id="ARBA00022691"/>
    </source>
</evidence>